<dbReference type="GO" id="GO:0005975">
    <property type="term" value="P:carbohydrate metabolic process"/>
    <property type="evidence" value="ECO:0007669"/>
    <property type="project" value="InterPro"/>
</dbReference>
<dbReference type="Gene3D" id="2.60.120.200">
    <property type="match status" value="1"/>
</dbReference>
<dbReference type="PANTHER" id="PTHR10963:SF55">
    <property type="entry name" value="GLYCOSIDE HYDROLASE FAMILY 16 PROTEIN"/>
    <property type="match status" value="1"/>
</dbReference>
<evidence type="ECO:0000313" key="4">
    <source>
        <dbReference type="EMBL" id="SHE87096.1"/>
    </source>
</evidence>
<sequence length="298" mass="32879">MMMLKSMGWAGLSIALTGTFFLSGCAATQNTARTASEAATIFFDDFSGASLDRSKWNVVVTGGVVNNEQQAYVDSSLTLYIAKGKEAEGAQNGALVLHPRFAPGFVTREGKKFDFISGRINSRGKVDFTYGTASARIKMTAGTGLWPAWWMLGNGRWPDAGEIDIMEYVGETDWTNAAVHGPGYSGETPFVNKFFFTGKTDVTQWHVYSVDWTPDSMLFKVDGVLFYRLTKPMVAHYGKWVFDKPQYLILNFALGGIYPVKVNGIKEPYYGIPAETVNLIKDGKCKMLVDWVRVSGAQ</sequence>
<dbReference type="PROSITE" id="PS51257">
    <property type="entry name" value="PROKAR_LIPOPROTEIN"/>
    <property type="match status" value="1"/>
</dbReference>
<keyword evidence="4" id="KW-0378">Hydrolase</keyword>
<name>A0A1M4X0Q9_9BACT</name>
<dbReference type="PANTHER" id="PTHR10963">
    <property type="entry name" value="GLYCOSYL HYDROLASE-RELATED"/>
    <property type="match status" value="1"/>
</dbReference>
<evidence type="ECO:0000259" key="3">
    <source>
        <dbReference type="PROSITE" id="PS51762"/>
    </source>
</evidence>
<dbReference type="GO" id="GO:0004553">
    <property type="term" value="F:hydrolase activity, hydrolyzing O-glycosyl compounds"/>
    <property type="evidence" value="ECO:0007669"/>
    <property type="project" value="InterPro"/>
</dbReference>
<keyword evidence="5" id="KW-1185">Reference proteome</keyword>
<comment type="similarity">
    <text evidence="1">Belongs to the glycosyl hydrolase 16 family.</text>
</comment>
<evidence type="ECO:0000313" key="5">
    <source>
        <dbReference type="Proteomes" id="UP000184368"/>
    </source>
</evidence>
<feature type="domain" description="GH16" evidence="3">
    <location>
        <begin position="7"/>
        <end position="298"/>
    </location>
</feature>
<dbReference type="Proteomes" id="UP000184368">
    <property type="component" value="Unassembled WGS sequence"/>
</dbReference>
<accession>A0A1M4X0Q9</accession>
<dbReference type="Pfam" id="PF00722">
    <property type="entry name" value="Glyco_hydro_16"/>
    <property type="match status" value="1"/>
</dbReference>
<evidence type="ECO:0000256" key="1">
    <source>
        <dbReference type="ARBA" id="ARBA00006865"/>
    </source>
</evidence>
<dbReference type="CDD" id="cd08023">
    <property type="entry name" value="GH16_laminarinase_like"/>
    <property type="match status" value="1"/>
</dbReference>
<dbReference type="SUPFAM" id="SSF49899">
    <property type="entry name" value="Concanavalin A-like lectins/glucanases"/>
    <property type="match status" value="1"/>
</dbReference>
<keyword evidence="2" id="KW-0732">Signal</keyword>
<organism evidence="4 5">
    <name type="scientific">Cnuella takakiae</name>
    <dbReference type="NCBI Taxonomy" id="1302690"/>
    <lineage>
        <taxon>Bacteria</taxon>
        <taxon>Pseudomonadati</taxon>
        <taxon>Bacteroidota</taxon>
        <taxon>Chitinophagia</taxon>
        <taxon>Chitinophagales</taxon>
        <taxon>Chitinophagaceae</taxon>
        <taxon>Cnuella</taxon>
    </lineage>
</organism>
<dbReference type="RefSeq" id="WP_216820633.1">
    <property type="nucleotide sequence ID" value="NZ_MTFE01000010.1"/>
</dbReference>
<dbReference type="STRING" id="1302690.BUE76_06355"/>
<feature type="chain" id="PRO_5012454485" evidence="2">
    <location>
        <begin position="27"/>
        <end position="298"/>
    </location>
</feature>
<evidence type="ECO:0000256" key="2">
    <source>
        <dbReference type="SAM" id="SignalP"/>
    </source>
</evidence>
<proteinExistence type="inferred from homology"/>
<dbReference type="InterPro" id="IPR013320">
    <property type="entry name" value="ConA-like_dom_sf"/>
</dbReference>
<reference evidence="4 5" key="1">
    <citation type="submission" date="2016-11" db="EMBL/GenBank/DDBJ databases">
        <authorList>
            <person name="Jaros S."/>
            <person name="Januszkiewicz K."/>
            <person name="Wedrychowicz H."/>
        </authorList>
    </citation>
    <scope>NUCLEOTIDE SEQUENCE [LARGE SCALE GENOMIC DNA]</scope>
    <source>
        <strain evidence="4 5">DSM 26897</strain>
    </source>
</reference>
<dbReference type="EMBL" id="FQUO01000003">
    <property type="protein sequence ID" value="SHE87096.1"/>
    <property type="molecule type" value="Genomic_DNA"/>
</dbReference>
<feature type="signal peptide" evidence="2">
    <location>
        <begin position="1"/>
        <end position="26"/>
    </location>
</feature>
<dbReference type="InterPro" id="IPR000757">
    <property type="entry name" value="Beta-glucanase-like"/>
</dbReference>
<dbReference type="PROSITE" id="PS51762">
    <property type="entry name" value="GH16_2"/>
    <property type="match status" value="1"/>
</dbReference>
<dbReference type="InterPro" id="IPR050546">
    <property type="entry name" value="Glycosyl_Hydrlase_16"/>
</dbReference>
<protein>
    <submittedName>
        <fullName evidence="4">Glycosyl hydrolases family 16</fullName>
    </submittedName>
</protein>
<dbReference type="AlphaFoldDB" id="A0A1M4X0Q9"/>
<gene>
    <name evidence="4" type="ORF">SAMN05444008_103210</name>
</gene>